<keyword evidence="1" id="KW-0732">Signal</keyword>
<sequence length="149" mass="16827">MKKLLLSTAAILSVAIANPAMVAAQDDPPLRPAEYVNVSAIHIDDGHGLDYANHLATLWRRSMDFQVEQGWIDSYEILTNVHAREGEPDVYLLTRYTEWTTPEEGRARGEAMRAHMAMTAEQMQEASAGRAEYRTLGSEILLRRQVWND</sequence>
<accession>A0ABU9IGM5</accession>
<comment type="caution">
    <text evidence="2">The sequence shown here is derived from an EMBL/GenBank/DDBJ whole genome shotgun (WGS) entry which is preliminary data.</text>
</comment>
<evidence type="ECO:0008006" key="4">
    <source>
        <dbReference type="Google" id="ProtNLM"/>
    </source>
</evidence>
<keyword evidence="3" id="KW-1185">Reference proteome</keyword>
<dbReference type="EMBL" id="JBBYHV010000002">
    <property type="protein sequence ID" value="MEL1251567.1"/>
    <property type="molecule type" value="Genomic_DNA"/>
</dbReference>
<evidence type="ECO:0000313" key="2">
    <source>
        <dbReference type="EMBL" id="MEL1251567.1"/>
    </source>
</evidence>
<protein>
    <recommendedName>
        <fullName evidence="4">NIPSNAP domain-containing protein</fullName>
    </recommendedName>
</protein>
<evidence type="ECO:0000313" key="3">
    <source>
        <dbReference type="Proteomes" id="UP001497045"/>
    </source>
</evidence>
<feature type="signal peptide" evidence="1">
    <location>
        <begin position="1"/>
        <end position="22"/>
    </location>
</feature>
<evidence type="ECO:0000256" key="1">
    <source>
        <dbReference type="SAM" id="SignalP"/>
    </source>
</evidence>
<feature type="chain" id="PRO_5045098632" description="NIPSNAP domain-containing protein" evidence="1">
    <location>
        <begin position="23"/>
        <end position="149"/>
    </location>
</feature>
<proteinExistence type="predicted"/>
<dbReference type="RefSeq" id="WP_341674117.1">
    <property type="nucleotide sequence ID" value="NZ_JBBYHV010000002.1"/>
</dbReference>
<name>A0ABU9IGM5_9SPHN</name>
<gene>
    <name evidence="2" type="ORF">AAEO60_12900</name>
</gene>
<reference evidence="2 3" key="1">
    <citation type="submission" date="2024-04" db="EMBL/GenBank/DDBJ databases">
        <title>Aurantiacibacter sp. DGU6 16S ribosomal RNA gene Genome sequencing and assembly.</title>
        <authorList>
            <person name="Park S."/>
        </authorList>
    </citation>
    <scope>NUCLEOTIDE SEQUENCE [LARGE SCALE GENOMIC DNA]</scope>
    <source>
        <strain evidence="2 3">DGU6</strain>
    </source>
</reference>
<organism evidence="2 3">
    <name type="scientific">Aurantiacibacter gilvus</name>
    <dbReference type="NCBI Taxonomy" id="3139141"/>
    <lineage>
        <taxon>Bacteria</taxon>
        <taxon>Pseudomonadati</taxon>
        <taxon>Pseudomonadota</taxon>
        <taxon>Alphaproteobacteria</taxon>
        <taxon>Sphingomonadales</taxon>
        <taxon>Erythrobacteraceae</taxon>
        <taxon>Aurantiacibacter</taxon>
    </lineage>
</organism>
<dbReference type="Proteomes" id="UP001497045">
    <property type="component" value="Unassembled WGS sequence"/>
</dbReference>